<dbReference type="AlphaFoldDB" id="A0A9P6IFT6"/>
<reference evidence="2" key="1">
    <citation type="journal article" date="2020" name="Fungal Divers.">
        <title>Resolving the Mortierellaceae phylogeny through synthesis of multi-gene phylogenetics and phylogenomics.</title>
        <authorList>
            <person name="Vandepol N."/>
            <person name="Liber J."/>
            <person name="Desiro A."/>
            <person name="Na H."/>
            <person name="Kennedy M."/>
            <person name="Barry K."/>
            <person name="Grigoriev I.V."/>
            <person name="Miller A.N."/>
            <person name="O'Donnell K."/>
            <person name="Stajich J.E."/>
            <person name="Bonito G."/>
        </authorList>
    </citation>
    <scope>NUCLEOTIDE SEQUENCE</scope>
    <source>
        <strain evidence="2">MES-2147</strain>
    </source>
</reference>
<keyword evidence="3" id="KW-1185">Reference proteome</keyword>
<evidence type="ECO:0000313" key="2">
    <source>
        <dbReference type="EMBL" id="KAF9915512.1"/>
    </source>
</evidence>
<organism evidence="2 3">
    <name type="scientific">Modicella reniformis</name>
    <dbReference type="NCBI Taxonomy" id="1440133"/>
    <lineage>
        <taxon>Eukaryota</taxon>
        <taxon>Fungi</taxon>
        <taxon>Fungi incertae sedis</taxon>
        <taxon>Mucoromycota</taxon>
        <taxon>Mortierellomycotina</taxon>
        <taxon>Mortierellomycetes</taxon>
        <taxon>Mortierellales</taxon>
        <taxon>Mortierellaceae</taxon>
        <taxon>Modicella</taxon>
    </lineage>
</organism>
<dbReference type="EMBL" id="JAAAHW010012157">
    <property type="protein sequence ID" value="KAF9915512.1"/>
    <property type="molecule type" value="Genomic_DNA"/>
</dbReference>
<dbReference type="PANTHER" id="PTHR47718">
    <property type="entry name" value="OS01G0519700 PROTEIN"/>
    <property type="match status" value="1"/>
</dbReference>
<accession>A0A9P6IFT6</accession>
<protein>
    <recommendedName>
        <fullName evidence="1">MULE transposase domain-containing protein</fullName>
    </recommendedName>
</protein>
<evidence type="ECO:0000259" key="1">
    <source>
        <dbReference type="Pfam" id="PF10551"/>
    </source>
</evidence>
<name>A0A9P6IFT6_9FUNG</name>
<comment type="caution">
    <text evidence="2">The sequence shown here is derived from an EMBL/GenBank/DDBJ whole genome shotgun (WGS) entry which is preliminary data.</text>
</comment>
<proteinExistence type="predicted"/>
<dbReference type="Pfam" id="PF10551">
    <property type="entry name" value="MULE"/>
    <property type="match status" value="1"/>
</dbReference>
<dbReference type="Proteomes" id="UP000749646">
    <property type="component" value="Unassembled WGS sequence"/>
</dbReference>
<feature type="domain" description="MULE transposase" evidence="1">
    <location>
        <begin position="1"/>
        <end position="81"/>
    </location>
</feature>
<gene>
    <name evidence="2" type="ORF">BGZ65_000708</name>
</gene>
<sequence>MPLNVTVVIDNSGASRVAALALTRSEAALDYEWILKQIMTASRGRAPSIVVVDEDKAMEAASRKEFPRTQIVNCVWHVGQNFKKFAARYF</sequence>
<dbReference type="OrthoDB" id="2398871at2759"/>
<feature type="non-terminal residue" evidence="2">
    <location>
        <position position="90"/>
    </location>
</feature>
<evidence type="ECO:0000313" key="3">
    <source>
        <dbReference type="Proteomes" id="UP000749646"/>
    </source>
</evidence>
<dbReference type="InterPro" id="IPR018289">
    <property type="entry name" value="MULE_transposase_dom"/>
</dbReference>